<sequence>MKKGLLIVYTGNGKGKTTAALGLAMRALGHGQKVCIVQFIKGSWKYGELFSAERFHGLLDFQVMGRGFTWKSEAIEKDRAIAREAWDYAKQQLQSQEYSLVILDELTYLITLGFVEQDEILNGLTSRREGLHTVVTGRNAPLPLIECADLVTEMLERKHPYQQGIKAQKGIEF</sequence>
<evidence type="ECO:0000313" key="1">
    <source>
        <dbReference type="EMBL" id="PID57723.1"/>
    </source>
</evidence>
<dbReference type="SUPFAM" id="SSF52540">
    <property type="entry name" value="P-loop containing nucleoside triphosphate hydrolases"/>
    <property type="match status" value="1"/>
</dbReference>
<dbReference type="Gene3D" id="3.40.50.300">
    <property type="entry name" value="P-loop containing nucleotide triphosphate hydrolases"/>
    <property type="match status" value="1"/>
</dbReference>
<dbReference type="EMBL" id="PDPS01000025">
    <property type="protein sequence ID" value="PID57723.1"/>
    <property type="molecule type" value="Genomic_DNA"/>
</dbReference>
<evidence type="ECO:0000313" key="2">
    <source>
        <dbReference type="Proteomes" id="UP000229740"/>
    </source>
</evidence>
<dbReference type="GO" id="GO:0005524">
    <property type="term" value="F:ATP binding"/>
    <property type="evidence" value="ECO:0007669"/>
    <property type="project" value="InterPro"/>
</dbReference>
<reference evidence="1 2" key="1">
    <citation type="submission" date="2017-10" db="EMBL/GenBank/DDBJ databases">
        <title>Novel microbial diversity and functional potential in the marine mammal oral microbiome.</title>
        <authorList>
            <person name="Dudek N.K."/>
            <person name="Sun C.L."/>
            <person name="Burstein D."/>
            <person name="Kantor R.S."/>
            <person name="Aliaga Goltsman D.S."/>
            <person name="Bik E.M."/>
            <person name="Thomas B.C."/>
            <person name="Banfield J.F."/>
            <person name="Relman D.A."/>
        </authorList>
    </citation>
    <scope>NUCLEOTIDE SEQUENCE [LARGE SCALE GENOMIC DNA]</scope>
    <source>
        <strain evidence="1">DOLZORAL124_49_17</strain>
    </source>
</reference>
<dbReference type="PANTHER" id="PTHR46638:SF1">
    <property type="entry name" value="CORRINOID ADENOSYLTRANSFERASE"/>
    <property type="match status" value="1"/>
</dbReference>
<proteinExistence type="predicted"/>
<organism evidence="1 2">
    <name type="scientific">candidate division KSB3 bacterium</name>
    <dbReference type="NCBI Taxonomy" id="2044937"/>
    <lineage>
        <taxon>Bacteria</taxon>
        <taxon>candidate division KSB3</taxon>
    </lineage>
</organism>
<dbReference type="NCBIfam" id="TIGR00708">
    <property type="entry name" value="cobA"/>
    <property type="match status" value="1"/>
</dbReference>
<protein>
    <submittedName>
        <fullName evidence="1">Cob(I)yrinic acid a,c-diamide adenosyltransferase</fullName>
    </submittedName>
</protein>
<accession>A0A2G6E6K6</accession>
<dbReference type="InterPro" id="IPR027417">
    <property type="entry name" value="P-loop_NTPase"/>
</dbReference>
<dbReference type="GO" id="GO:0009236">
    <property type="term" value="P:cobalamin biosynthetic process"/>
    <property type="evidence" value="ECO:0007669"/>
    <property type="project" value="InterPro"/>
</dbReference>
<dbReference type="GO" id="GO:0008817">
    <property type="term" value="F:corrinoid adenosyltransferase activity"/>
    <property type="evidence" value="ECO:0007669"/>
    <property type="project" value="InterPro"/>
</dbReference>
<dbReference type="PANTHER" id="PTHR46638">
    <property type="entry name" value="CORRINOID ADENOSYLTRANSFERASE"/>
    <property type="match status" value="1"/>
</dbReference>
<dbReference type="CDD" id="cd00561">
    <property type="entry name" value="CobA_ACA"/>
    <property type="match status" value="1"/>
</dbReference>
<name>A0A2G6E6K6_9BACT</name>
<dbReference type="Proteomes" id="UP000229740">
    <property type="component" value="Unassembled WGS sequence"/>
</dbReference>
<dbReference type="NCBIfam" id="NF004637">
    <property type="entry name" value="PRK05986.1"/>
    <property type="match status" value="1"/>
</dbReference>
<dbReference type="InterPro" id="IPR003724">
    <property type="entry name" value="CblAdoTrfase_CobA"/>
</dbReference>
<dbReference type="AlphaFoldDB" id="A0A2G6E6K6"/>
<dbReference type="PIRSF" id="PIRSF015617">
    <property type="entry name" value="Adensltrnsf_CobA"/>
    <property type="match status" value="1"/>
</dbReference>
<gene>
    <name evidence="1" type="primary">cobO</name>
    <name evidence="1" type="ORF">CSB45_05690</name>
</gene>
<dbReference type="Pfam" id="PF02572">
    <property type="entry name" value="CobA_CobO_BtuR"/>
    <property type="match status" value="1"/>
</dbReference>
<comment type="caution">
    <text evidence="1">The sequence shown here is derived from an EMBL/GenBank/DDBJ whole genome shotgun (WGS) entry which is preliminary data.</text>
</comment>
<keyword evidence="1" id="KW-0808">Transferase</keyword>